<dbReference type="EMBL" id="JANBPG010003374">
    <property type="protein sequence ID" value="KAJ1881482.1"/>
    <property type="molecule type" value="Genomic_DNA"/>
</dbReference>
<reference evidence="1" key="1">
    <citation type="submission" date="2022-07" db="EMBL/GenBank/DDBJ databases">
        <title>Phylogenomic reconstructions and comparative analyses of Kickxellomycotina fungi.</title>
        <authorList>
            <person name="Reynolds N.K."/>
            <person name="Stajich J.E."/>
            <person name="Barry K."/>
            <person name="Grigoriev I.V."/>
            <person name="Crous P."/>
            <person name="Smith M.E."/>
        </authorList>
    </citation>
    <scope>NUCLEOTIDE SEQUENCE</scope>
    <source>
        <strain evidence="1">Benny 63K</strain>
    </source>
</reference>
<organism evidence="1 2">
    <name type="scientific">Kickxella alabastrina</name>
    <dbReference type="NCBI Taxonomy" id="61397"/>
    <lineage>
        <taxon>Eukaryota</taxon>
        <taxon>Fungi</taxon>
        <taxon>Fungi incertae sedis</taxon>
        <taxon>Zoopagomycota</taxon>
        <taxon>Kickxellomycotina</taxon>
        <taxon>Kickxellomycetes</taxon>
        <taxon>Kickxellales</taxon>
        <taxon>Kickxellaceae</taxon>
        <taxon>Kickxella</taxon>
    </lineage>
</organism>
<comment type="caution">
    <text evidence="1">The sequence shown here is derived from an EMBL/GenBank/DDBJ whole genome shotgun (WGS) entry which is preliminary data.</text>
</comment>
<evidence type="ECO:0000313" key="1">
    <source>
        <dbReference type="EMBL" id="KAJ1881482.1"/>
    </source>
</evidence>
<evidence type="ECO:0000313" key="2">
    <source>
        <dbReference type="Proteomes" id="UP001150581"/>
    </source>
</evidence>
<accession>A0ACC1I5S5</accession>
<proteinExistence type="predicted"/>
<gene>
    <name evidence="1" type="ORF">LPJ66_011312</name>
</gene>
<feature type="non-terminal residue" evidence="1">
    <location>
        <position position="181"/>
    </location>
</feature>
<sequence>MNSPTTDAVPSASSSKTPTTGMAPGSRHFGFLNSPAFAAGMDRFRQHYGQDPECKITEGYTFLGLHKANFSGSSNNQQQQQHQSNRLTSGSGGRAHVNLDVSPAHSSSSQPQQQMLRAVKSAHDISRGGRLPPHAVAAANAAAVSGGSAASSAAAHIPHSGQLNSESTLDHLLSYIEKSPS</sequence>
<dbReference type="Proteomes" id="UP001150581">
    <property type="component" value="Unassembled WGS sequence"/>
</dbReference>
<keyword evidence="2" id="KW-1185">Reference proteome</keyword>
<name>A0ACC1I5S5_9FUNG</name>
<protein>
    <submittedName>
        <fullName evidence="1">Uncharacterized protein</fullName>
    </submittedName>
</protein>